<sequence length="145" mass="15595">MSALAHAVALIKQFEGCRLTAYPDPATGGDPYTIGWGATGPGIKPGVKWTQAQADDRLALDVERFMAGVRSVLKRPAADNEVGAMTSLAYNIGVTAFKNSTLLRLFNAGDRAGAAKQFDVWRKANGKVMNGLIRRRAAERKVFEG</sequence>
<keyword evidence="4 7" id="KW-0378">Hydrolase</keyword>
<dbReference type="InterPro" id="IPR023347">
    <property type="entry name" value="Lysozyme_dom_sf"/>
</dbReference>
<comment type="catalytic activity">
    <reaction evidence="1 7">
        <text>Hydrolysis of (1-&gt;4)-beta-linkages between N-acetylmuramic acid and N-acetyl-D-glucosamine residues in a peptidoglycan and between N-acetyl-D-glucosamine residues in chitodextrins.</text>
        <dbReference type="EC" id="3.2.1.17"/>
    </reaction>
</comment>
<evidence type="ECO:0000256" key="5">
    <source>
        <dbReference type="ARBA" id="ARBA00023200"/>
    </source>
</evidence>
<evidence type="ECO:0000256" key="7">
    <source>
        <dbReference type="RuleBase" id="RU003788"/>
    </source>
</evidence>
<dbReference type="RefSeq" id="WP_099801851.1">
    <property type="nucleotide sequence ID" value="NZ_OCZC01000058.1"/>
</dbReference>
<dbReference type="GO" id="GO:0009253">
    <property type="term" value="P:peptidoglycan catabolic process"/>
    <property type="evidence" value="ECO:0007669"/>
    <property type="project" value="InterPro"/>
</dbReference>
<name>A0A7Z7J0Y6_XANCH</name>
<comment type="similarity">
    <text evidence="7">Belongs to the glycosyl hydrolase 24 family.</text>
</comment>
<dbReference type="HAMAP" id="MF_04110">
    <property type="entry name" value="ENDOLYSIN_T4"/>
    <property type="match status" value="1"/>
</dbReference>
<dbReference type="PANTHER" id="PTHR38107">
    <property type="match status" value="1"/>
</dbReference>
<dbReference type="GO" id="GO:0003796">
    <property type="term" value="F:lysozyme activity"/>
    <property type="evidence" value="ECO:0007669"/>
    <property type="project" value="UniProtKB-EC"/>
</dbReference>
<evidence type="ECO:0000256" key="1">
    <source>
        <dbReference type="ARBA" id="ARBA00000632"/>
    </source>
</evidence>
<dbReference type="InterPro" id="IPR002196">
    <property type="entry name" value="Glyco_hydro_24"/>
</dbReference>
<dbReference type="EC" id="3.2.1.17" evidence="7"/>
<evidence type="ECO:0000313" key="9">
    <source>
        <dbReference type="Proteomes" id="UP000234345"/>
    </source>
</evidence>
<accession>A0A7Z7J0Y6</accession>
<keyword evidence="2 7" id="KW-0929">Antimicrobial</keyword>
<organism evidence="8 9">
    <name type="scientific">Xanthomonas campestris pv. phaseoli</name>
    <dbReference type="NCBI Taxonomy" id="317013"/>
    <lineage>
        <taxon>Bacteria</taxon>
        <taxon>Pseudomonadati</taxon>
        <taxon>Pseudomonadota</taxon>
        <taxon>Gammaproteobacteria</taxon>
        <taxon>Lysobacterales</taxon>
        <taxon>Lysobacteraceae</taxon>
        <taxon>Xanthomonas</taxon>
    </lineage>
</organism>
<dbReference type="Gene3D" id="1.10.530.40">
    <property type="match status" value="1"/>
</dbReference>
<evidence type="ECO:0000256" key="6">
    <source>
        <dbReference type="ARBA" id="ARBA00023295"/>
    </source>
</evidence>
<dbReference type="Proteomes" id="UP000234345">
    <property type="component" value="Unassembled WGS sequence"/>
</dbReference>
<dbReference type="GO" id="GO:0031640">
    <property type="term" value="P:killing of cells of another organism"/>
    <property type="evidence" value="ECO:0007669"/>
    <property type="project" value="UniProtKB-KW"/>
</dbReference>
<keyword evidence="6 7" id="KW-0326">Glycosidase</keyword>
<evidence type="ECO:0000256" key="3">
    <source>
        <dbReference type="ARBA" id="ARBA00022638"/>
    </source>
</evidence>
<dbReference type="CDD" id="cd00737">
    <property type="entry name" value="lyz_endolysin_autolysin"/>
    <property type="match status" value="1"/>
</dbReference>
<dbReference type="InterPro" id="IPR033907">
    <property type="entry name" value="Endolysin_autolysin"/>
</dbReference>
<protein>
    <recommendedName>
        <fullName evidence="7">Lysozyme</fullName>
        <ecNumber evidence="7">3.2.1.17</ecNumber>
    </recommendedName>
</protein>
<dbReference type="GO" id="GO:0016998">
    <property type="term" value="P:cell wall macromolecule catabolic process"/>
    <property type="evidence" value="ECO:0007669"/>
    <property type="project" value="InterPro"/>
</dbReference>
<evidence type="ECO:0000313" key="8">
    <source>
        <dbReference type="EMBL" id="SOO23964.1"/>
    </source>
</evidence>
<gene>
    <name evidence="8" type="ORF">XFF6991_310134</name>
</gene>
<dbReference type="SUPFAM" id="SSF53955">
    <property type="entry name" value="Lysozyme-like"/>
    <property type="match status" value="1"/>
</dbReference>
<evidence type="ECO:0000256" key="4">
    <source>
        <dbReference type="ARBA" id="ARBA00022801"/>
    </source>
</evidence>
<keyword evidence="5" id="KW-1035">Host cytoplasm</keyword>
<dbReference type="EMBL" id="OCZC01000058">
    <property type="protein sequence ID" value="SOO23964.1"/>
    <property type="molecule type" value="Genomic_DNA"/>
</dbReference>
<proteinExistence type="inferred from homology"/>
<evidence type="ECO:0000256" key="2">
    <source>
        <dbReference type="ARBA" id="ARBA00022529"/>
    </source>
</evidence>
<dbReference type="Pfam" id="PF00959">
    <property type="entry name" value="Phage_lysozyme"/>
    <property type="match status" value="1"/>
</dbReference>
<dbReference type="AlphaFoldDB" id="A0A7Z7J0Y6"/>
<dbReference type="PANTHER" id="PTHR38107:SF3">
    <property type="entry name" value="LYSOZYME RRRD-RELATED"/>
    <property type="match status" value="1"/>
</dbReference>
<dbReference type="InterPro" id="IPR023346">
    <property type="entry name" value="Lysozyme-like_dom_sf"/>
</dbReference>
<comment type="caution">
    <text evidence="8">The sequence shown here is derived from an EMBL/GenBank/DDBJ whole genome shotgun (WGS) entry which is preliminary data.</text>
</comment>
<reference evidence="8 9" key="1">
    <citation type="submission" date="2017-10" db="EMBL/GenBank/DDBJ databases">
        <authorList>
            <person name="Regsiter A."/>
            <person name="William W."/>
        </authorList>
    </citation>
    <scope>NUCLEOTIDE SEQUENCE [LARGE SCALE GENOMIC DNA]</scope>
    <source>
        <strain evidence="8 9">CFBP6991</strain>
    </source>
</reference>
<dbReference type="GO" id="GO:0042742">
    <property type="term" value="P:defense response to bacterium"/>
    <property type="evidence" value="ECO:0007669"/>
    <property type="project" value="UniProtKB-KW"/>
</dbReference>
<keyword evidence="3 7" id="KW-0081">Bacteriolytic enzyme</keyword>
<dbReference type="InterPro" id="IPR034690">
    <property type="entry name" value="Endolysin_T4_type"/>
</dbReference>
<dbReference type="InterPro" id="IPR051018">
    <property type="entry name" value="Bacteriophage_GH24"/>
</dbReference>